<dbReference type="SUPFAM" id="SSF56059">
    <property type="entry name" value="Glutathione synthetase ATP-binding domain-like"/>
    <property type="match status" value="1"/>
</dbReference>
<evidence type="ECO:0000313" key="2">
    <source>
        <dbReference type="Proteomes" id="UP000824267"/>
    </source>
</evidence>
<dbReference type="Gene3D" id="3.30.1490.20">
    <property type="entry name" value="ATP-grasp fold, A domain"/>
    <property type="match status" value="1"/>
</dbReference>
<dbReference type="AlphaFoldDB" id="A0A9D1RHR7"/>
<dbReference type="EMBL" id="DXGG01000119">
    <property type="protein sequence ID" value="HIW87323.1"/>
    <property type="molecule type" value="Genomic_DNA"/>
</dbReference>
<dbReference type="InterPro" id="IPR013815">
    <property type="entry name" value="ATP_grasp_subdomain_1"/>
</dbReference>
<dbReference type="Proteomes" id="UP000824267">
    <property type="component" value="Unassembled WGS sequence"/>
</dbReference>
<sequence>MKIGIFTSFESKSLTESAVAACRDLGVDCEVVDILSSDWIENVRKASDCDGFFCPSTCRSSDKKNIQDERYYFVSQVMKRPIYPDYFGLYIHENKRNMAAFLELNNYPHAKTRVFTDRKEALAYLDTCSYPVVVKANLGAAASKVRIVGKNKAKRMCKKCFPLKNNKLFFYSHIGLIYKKQGNIPFVSFVDLHNIQKDYFLVQEYKPIKHEWRILKVGDSYFGHQKLLKGQFASGSGKVGWVAPPKELLLLVKDIC</sequence>
<reference evidence="1" key="2">
    <citation type="submission" date="2021-04" db="EMBL/GenBank/DDBJ databases">
        <authorList>
            <person name="Gilroy R."/>
        </authorList>
    </citation>
    <scope>NUCLEOTIDE SEQUENCE</scope>
    <source>
        <strain evidence="1">Gambia16-930</strain>
    </source>
</reference>
<accession>A0A9D1RHR7</accession>
<dbReference type="GO" id="GO:0005524">
    <property type="term" value="F:ATP binding"/>
    <property type="evidence" value="ECO:0007669"/>
    <property type="project" value="InterPro"/>
</dbReference>
<proteinExistence type="predicted"/>
<protein>
    <recommendedName>
        <fullName evidence="3">ATP-grasp domain-containing protein</fullName>
    </recommendedName>
</protein>
<organism evidence="1 2">
    <name type="scientific">Candidatus Onthomorpha intestinigallinarum</name>
    <dbReference type="NCBI Taxonomy" id="2840880"/>
    <lineage>
        <taxon>Bacteria</taxon>
        <taxon>Pseudomonadati</taxon>
        <taxon>Bacteroidota</taxon>
        <taxon>Bacteroidia</taxon>
        <taxon>Bacteroidales</taxon>
        <taxon>Candidatus Onthomorpha</taxon>
    </lineage>
</organism>
<evidence type="ECO:0008006" key="3">
    <source>
        <dbReference type="Google" id="ProtNLM"/>
    </source>
</evidence>
<comment type="caution">
    <text evidence="1">The sequence shown here is derived from an EMBL/GenBank/DDBJ whole genome shotgun (WGS) entry which is preliminary data.</text>
</comment>
<name>A0A9D1RHR7_9BACT</name>
<reference evidence="1" key="1">
    <citation type="journal article" date="2021" name="PeerJ">
        <title>Extensive microbial diversity within the chicken gut microbiome revealed by metagenomics and culture.</title>
        <authorList>
            <person name="Gilroy R."/>
            <person name="Ravi A."/>
            <person name="Getino M."/>
            <person name="Pursley I."/>
            <person name="Horton D.L."/>
            <person name="Alikhan N.F."/>
            <person name="Baker D."/>
            <person name="Gharbi K."/>
            <person name="Hall N."/>
            <person name="Watson M."/>
            <person name="Adriaenssens E.M."/>
            <person name="Foster-Nyarko E."/>
            <person name="Jarju S."/>
            <person name="Secka A."/>
            <person name="Antonio M."/>
            <person name="Oren A."/>
            <person name="Chaudhuri R.R."/>
            <person name="La Ragione R."/>
            <person name="Hildebrand F."/>
            <person name="Pallen M.J."/>
        </authorList>
    </citation>
    <scope>NUCLEOTIDE SEQUENCE</scope>
    <source>
        <strain evidence="1">Gambia16-930</strain>
    </source>
</reference>
<gene>
    <name evidence="1" type="ORF">IAC47_03505</name>
</gene>
<evidence type="ECO:0000313" key="1">
    <source>
        <dbReference type="EMBL" id="HIW87323.1"/>
    </source>
</evidence>
<feature type="non-terminal residue" evidence="1">
    <location>
        <position position="256"/>
    </location>
</feature>